<name>A0AAD3XZ84_NEPGR</name>
<dbReference type="Pfam" id="PF02207">
    <property type="entry name" value="zf-UBR"/>
    <property type="match status" value="1"/>
</dbReference>
<comment type="function">
    <text evidence="10">Ubiquitin ligase protein which is a component of the N-end rule pathway. Recognizes and binds to proteins bearing specific N-terminal residues that are destabilizing according to the N-end rule, leading to their ubiquitination and subsequent degradation.</text>
</comment>
<evidence type="ECO:0000256" key="6">
    <source>
        <dbReference type="ARBA" id="ARBA00022786"/>
    </source>
</evidence>
<sequence>MEVDSPSFPGGSLSAHDRIKQRLAMHGVPEQYIKEDQSGLVAIVKNNKVQMPELVSAILPTDDEVAEALHQAKSGSRRALESPMLKDIFSESMVWLQWLMFEGEPHRSLENLRNMSTGQRGVCGAVWGKGDIAFRCRTCEHDPTCAICVPCFQNGNHKGHDYSISYTHCGCCDCGDETAWKREGFCSKHKGAEQIQPLPEDVAHSVEPVLDPLFVCWNDRLTVVERISTEDPRVSDHAVVLSNVANELTFAIVHMLLDFCLHSESLLSFVSKKLINSGLLNVLVRAERFLTDAVTKKLHELLLKLLGEPAFKYEFAKVFVNYYPVSINEAIQSCSDAVLKKYPLLSIFCVQIFTVPNLTPCLVKEMNLLAMLLECLVEVFLSCSGEDGHLQVDKWGNLFDTSIHIIEGIRFVVSHSEVAEYVMHERQDISTAWVRILSFVQGMNPQKRETGIHVEEESKHMHLPFVLCDCIAGINSLFLSGAFAVSTDKERCQLTSSTSRLEKDDEIGQRRAKVGRLFQESSVCTSAGYSGTSGASCQDSEAKSDDYNHLLVPSSVSWLVIVCLRALDCWLVADNSSAAFDMLAPGDGGICSSNFLAFKKAFSNIMKGNKILGLYDRSSLPHKGSCSVNVAKQCSTDGFQVSPTSADNVGQDRQSLDIGEMDVDTSYDPTDFDDDIMEECDSDSEVFNILCLTDWPSINYDVSSQEISLHIPVHGLLSFILKEALRKCYADSLSPDTMNTNPTSLLLLAHCNFFGQLLKGCHPYGFSSFLMEHPLRIRVFCAQVHAGMWKKNGDAATLSCEWYHSVRWSPYELELHLFLLQICAALAPADLYVRRILERFGLSSYLSLDLKQSNEYEPVLVQEMLTLIIQIVQERRFCGLTASENLQRELVCKLATGDATHSQLVKFLPWDLSKLDHLQETLDKIANYSNPSGMNQGKYSLRFPYWKELDLYHPRWNRRDLQVAEERYLRFCGVSTLSTQLPKWTRIYPPLRGIARIATCNMVLQIIRAVLFYFVFSDKSSQSRAPEGVLVTALHLLSLALDICSVHRESGHHSIHDEDLIPLLDFAGEEINMGLRKETSQQSLLSLLVLLMKMHNKENPNNFMEGENFNLSSLIESILKKLAELNSRFMIKLKQIAPEVVNHLFQSADAKDSSILWSASDSEKQKAKAREKQAAILAKMRAEQSKFLESLKADADKLSNDLRHGKADHAFDGGLDSVDSDHDICSLCHDASSENPVSFLVLLQRSRLVSFVDKGAPSWDPDWKAAPDRGKAGVTANEMGKPSRRNVVETSTETMSPSQLSQIAQSAVNEFARDWCPAEVNAFIDYLKSQIPVLRNIGLHCKSGETKEYNVNSFESLEQDMFLSIQKGIGSSDSGSVTFKDGKEVSAEERTINSPDVDSILLGKYLAALGRESIENSSASNNGISRAMESSVQTPPYDGFGPMGCDGIHLSSCGHVVHQGCLDRYLLSLKERHIRRTVFEGGHIIDPDQGEFLCPVCRRLANSILPAVPRDSNKLDSAVFLEKSCNSNSGPLCFVGSLSGSNEEINALQLQHATSLLKTAASLVSKGKIFQAFPVKYNRRIEQNLKPAFRVLCGMYFQGKQDIFSRSGRVSPSLIMWDTLKYSLISTEIAARCGRTDMTSATGLSYLYKELRSSGGFILHLLLRIVRSTRCKNSLDVLLRFRGIQLLAASVCSGVHFDESSGGILTKEGGKISYLLKHIDGDESFSDMQFWNDASGPVLARDPFSTLMWTLFCLPYPILSSRESVLSLVHIFYAVSVTQAVIAYCGKCQSNVAKLGFHDCLVADVDKLIGESAVAQQYFVSNYIDPTCQMKDVIRRMCFPYLRRCALLWRVLNPSVSTPILSSSQVFDITSDVADGIETCNLVGELNEVSDLEKMFGIPPLNAVLDDEMLRSLAQKWLLHLRVQFEHEHCSIQRILHLTPTVPFQLMRLPLVYQDILQRYIKARCPDCKTVQDDPALCLLCGRLCSPSWKQCCRESGCQAHAVSCGAGTGVFLRIRKTTILLQRNARQVPWPSPYLDAFGEEDVEMHRGKPLYLNEERYAALTFMVASHGLDRSSKIIKRCGLPATRLLLATHNALYNEVIQSA</sequence>
<keyword evidence="6 10" id="KW-0833">Ubl conjugation pathway</keyword>
<evidence type="ECO:0000256" key="4">
    <source>
        <dbReference type="ARBA" id="ARBA00022723"/>
    </source>
</evidence>
<dbReference type="GO" id="GO:0061630">
    <property type="term" value="F:ubiquitin protein ligase activity"/>
    <property type="evidence" value="ECO:0007669"/>
    <property type="project" value="UniProtKB-UniRule"/>
</dbReference>
<evidence type="ECO:0000256" key="1">
    <source>
        <dbReference type="ARBA" id="ARBA00000900"/>
    </source>
</evidence>
<comment type="catalytic activity">
    <reaction evidence="1 10">
        <text>S-ubiquitinyl-[E2 ubiquitin-conjugating enzyme]-L-cysteine + [acceptor protein]-L-lysine = [E2 ubiquitin-conjugating enzyme]-L-cysteine + N(6)-ubiquitinyl-[acceptor protein]-L-lysine.</text>
        <dbReference type="EC" id="2.3.2.27"/>
    </reaction>
</comment>
<dbReference type="InterPro" id="IPR003126">
    <property type="entry name" value="Znf_UBR"/>
</dbReference>
<organism evidence="12 13">
    <name type="scientific">Nepenthes gracilis</name>
    <name type="common">Slender pitcher plant</name>
    <dbReference type="NCBI Taxonomy" id="150966"/>
    <lineage>
        <taxon>Eukaryota</taxon>
        <taxon>Viridiplantae</taxon>
        <taxon>Streptophyta</taxon>
        <taxon>Embryophyta</taxon>
        <taxon>Tracheophyta</taxon>
        <taxon>Spermatophyta</taxon>
        <taxon>Magnoliopsida</taxon>
        <taxon>eudicotyledons</taxon>
        <taxon>Gunneridae</taxon>
        <taxon>Pentapetalae</taxon>
        <taxon>Caryophyllales</taxon>
        <taxon>Nepenthaceae</taxon>
        <taxon>Nepenthes</taxon>
    </lineage>
</organism>
<dbReference type="PANTHER" id="PTHR21497">
    <property type="entry name" value="UBIQUITIN LIGASE E3 ALPHA-RELATED"/>
    <property type="match status" value="1"/>
</dbReference>
<evidence type="ECO:0000313" key="12">
    <source>
        <dbReference type="EMBL" id="GMH23083.1"/>
    </source>
</evidence>
<keyword evidence="7 10" id="KW-0862">Zinc</keyword>
<dbReference type="PROSITE" id="PS51157">
    <property type="entry name" value="ZF_UBR"/>
    <property type="match status" value="1"/>
</dbReference>
<dbReference type="Proteomes" id="UP001279734">
    <property type="component" value="Unassembled WGS sequence"/>
</dbReference>
<dbReference type="PANTHER" id="PTHR21497:SF53">
    <property type="entry name" value="E3 UBIQUITIN-PROTEIN LIGASE PRT6"/>
    <property type="match status" value="1"/>
</dbReference>
<evidence type="ECO:0000256" key="2">
    <source>
        <dbReference type="ARBA" id="ARBA00004906"/>
    </source>
</evidence>
<reference evidence="12" key="1">
    <citation type="submission" date="2023-05" db="EMBL/GenBank/DDBJ databases">
        <title>Nepenthes gracilis genome sequencing.</title>
        <authorList>
            <person name="Fukushima K."/>
        </authorList>
    </citation>
    <scope>NUCLEOTIDE SEQUENCE</scope>
    <source>
        <strain evidence="12">SING2019-196</strain>
    </source>
</reference>
<comment type="caution">
    <text evidence="12">The sequence shown here is derived from an EMBL/GenBank/DDBJ whole genome shotgun (WGS) entry which is preliminary data.</text>
</comment>
<comment type="similarity">
    <text evidence="8 10">Belongs to the E3 ubiquitin-protein ligase UBR1-like family.</text>
</comment>
<comment type="pathway">
    <text evidence="2 10">Protein modification; protein ubiquitination.</text>
</comment>
<dbReference type="GO" id="GO:0008270">
    <property type="term" value="F:zinc ion binding"/>
    <property type="evidence" value="ECO:0007669"/>
    <property type="project" value="UniProtKB-UniRule"/>
</dbReference>
<dbReference type="GO" id="GO:0071596">
    <property type="term" value="P:ubiquitin-dependent protein catabolic process via the N-end rule pathway"/>
    <property type="evidence" value="ECO:0007669"/>
    <property type="project" value="UniProtKB-UniRule"/>
</dbReference>
<evidence type="ECO:0000256" key="3">
    <source>
        <dbReference type="ARBA" id="ARBA00022679"/>
    </source>
</evidence>
<evidence type="ECO:0000256" key="8">
    <source>
        <dbReference type="ARBA" id="ARBA00046341"/>
    </source>
</evidence>
<dbReference type="EMBL" id="BSYO01000025">
    <property type="protein sequence ID" value="GMH23083.1"/>
    <property type="molecule type" value="Genomic_DNA"/>
</dbReference>
<feature type="domain" description="UBR-type" evidence="11">
    <location>
        <begin position="121"/>
        <end position="191"/>
    </location>
</feature>
<evidence type="ECO:0000256" key="9">
    <source>
        <dbReference type="PROSITE-ProRule" id="PRU00508"/>
    </source>
</evidence>
<proteinExistence type="inferred from homology"/>
<evidence type="ECO:0000259" key="11">
    <source>
        <dbReference type="PROSITE" id="PS51157"/>
    </source>
</evidence>
<dbReference type="GO" id="GO:0005737">
    <property type="term" value="C:cytoplasm"/>
    <property type="evidence" value="ECO:0007669"/>
    <property type="project" value="TreeGrafter"/>
</dbReference>
<accession>A0AAD3XZ84</accession>
<protein>
    <recommendedName>
        <fullName evidence="10">E3 ubiquitin-protein ligase</fullName>
        <ecNumber evidence="10">2.3.2.27</ecNumber>
    </recommendedName>
</protein>
<keyword evidence="13" id="KW-1185">Reference proteome</keyword>
<dbReference type="GO" id="GO:0000151">
    <property type="term" value="C:ubiquitin ligase complex"/>
    <property type="evidence" value="ECO:0007669"/>
    <property type="project" value="TreeGrafter"/>
</dbReference>
<dbReference type="EC" id="2.3.2.27" evidence="10"/>
<dbReference type="InterPro" id="IPR039164">
    <property type="entry name" value="UBR1-like"/>
</dbReference>
<dbReference type="InterPro" id="IPR044046">
    <property type="entry name" value="E3_ligase_UBR-like_C"/>
</dbReference>
<dbReference type="InterPro" id="IPR055194">
    <property type="entry name" value="UBR1-like_WH"/>
</dbReference>
<dbReference type="Gene3D" id="2.10.110.30">
    <property type="match status" value="1"/>
</dbReference>
<evidence type="ECO:0000313" key="13">
    <source>
        <dbReference type="Proteomes" id="UP001279734"/>
    </source>
</evidence>
<dbReference type="SMART" id="SM00396">
    <property type="entry name" value="ZnF_UBR1"/>
    <property type="match status" value="1"/>
</dbReference>
<keyword evidence="3 10" id="KW-0808">Transferase</keyword>
<keyword evidence="4 10" id="KW-0479">Metal-binding</keyword>
<feature type="zinc finger region" description="UBR-type" evidence="9">
    <location>
        <begin position="121"/>
        <end position="191"/>
    </location>
</feature>
<evidence type="ECO:0000256" key="7">
    <source>
        <dbReference type="ARBA" id="ARBA00022833"/>
    </source>
</evidence>
<dbReference type="Pfam" id="PF18995">
    <property type="entry name" value="PRT6_C"/>
    <property type="match status" value="1"/>
</dbReference>
<evidence type="ECO:0000256" key="5">
    <source>
        <dbReference type="ARBA" id="ARBA00022771"/>
    </source>
</evidence>
<keyword evidence="5 10" id="KW-0863">Zinc-finger</keyword>
<dbReference type="CDD" id="cd19673">
    <property type="entry name" value="UBR-box_UBR3"/>
    <property type="match status" value="1"/>
</dbReference>
<dbReference type="CDD" id="cd16482">
    <property type="entry name" value="RING-H2_UBR1-like"/>
    <property type="match status" value="1"/>
</dbReference>
<dbReference type="Pfam" id="PF22960">
    <property type="entry name" value="WHD_UBR1"/>
    <property type="match status" value="1"/>
</dbReference>
<dbReference type="FunFam" id="2.10.110.30:FF:000002">
    <property type="entry name" value="Putative e3 ubiquitin-protein ligase ubr3"/>
    <property type="match status" value="1"/>
</dbReference>
<evidence type="ECO:0000256" key="10">
    <source>
        <dbReference type="RuleBase" id="RU366018"/>
    </source>
</evidence>
<gene>
    <name evidence="12" type="ORF">Nepgr_024926</name>
</gene>
<dbReference type="GO" id="GO:0016567">
    <property type="term" value="P:protein ubiquitination"/>
    <property type="evidence" value="ECO:0007669"/>
    <property type="project" value="UniProtKB-UniRule"/>
</dbReference>